<evidence type="ECO:0000313" key="1">
    <source>
        <dbReference type="EMBL" id="MBA5640382.1"/>
    </source>
</evidence>
<gene>
    <name evidence="1" type="ORF">H3H37_25310</name>
</gene>
<organism evidence="1 2">
    <name type="scientific">Rugamonas brunnea</name>
    <dbReference type="NCBI Taxonomy" id="2758569"/>
    <lineage>
        <taxon>Bacteria</taxon>
        <taxon>Pseudomonadati</taxon>
        <taxon>Pseudomonadota</taxon>
        <taxon>Betaproteobacteria</taxon>
        <taxon>Burkholderiales</taxon>
        <taxon>Oxalobacteraceae</taxon>
        <taxon>Telluria group</taxon>
        <taxon>Rugamonas</taxon>
    </lineage>
</organism>
<keyword evidence="2" id="KW-1185">Reference proteome</keyword>
<dbReference type="AlphaFoldDB" id="A0A7W2EXG0"/>
<accession>A0A7W2EXG0</accession>
<dbReference type="RefSeq" id="WP_182167753.1">
    <property type="nucleotide sequence ID" value="NZ_JACEZT010000039.1"/>
</dbReference>
<evidence type="ECO:0000313" key="2">
    <source>
        <dbReference type="Proteomes" id="UP000534388"/>
    </source>
</evidence>
<sequence>MKIICAYPSKDKGNHAAFFLRHGAPSTMTISKLSFAGTVRGQDVEKWTQLSEMVGVEKWMACFYGENGQHDVLLSKRIDDSTAECTETYPKKNDKLMDIRCQWQKSLGLWYRPS</sequence>
<comment type="caution">
    <text evidence="1">The sequence shown here is derived from an EMBL/GenBank/DDBJ whole genome shotgun (WGS) entry which is preliminary data.</text>
</comment>
<reference evidence="1 2" key="1">
    <citation type="submission" date="2020-07" db="EMBL/GenBank/DDBJ databases">
        <title>Novel species isolated from subtropical streams in China.</title>
        <authorList>
            <person name="Lu H."/>
        </authorList>
    </citation>
    <scope>NUCLEOTIDE SEQUENCE [LARGE SCALE GENOMIC DNA]</scope>
    <source>
        <strain evidence="1 2">LX20W</strain>
    </source>
</reference>
<proteinExistence type="predicted"/>
<dbReference type="EMBL" id="JACEZT010000039">
    <property type="protein sequence ID" value="MBA5640382.1"/>
    <property type="molecule type" value="Genomic_DNA"/>
</dbReference>
<dbReference type="Proteomes" id="UP000534388">
    <property type="component" value="Unassembled WGS sequence"/>
</dbReference>
<protein>
    <submittedName>
        <fullName evidence="1">Uncharacterized protein</fullName>
    </submittedName>
</protein>
<name>A0A7W2EXG0_9BURK</name>